<dbReference type="SUPFAM" id="SSF46785">
    <property type="entry name" value="Winged helix' DNA-binding domain"/>
    <property type="match status" value="1"/>
</dbReference>
<dbReference type="RefSeq" id="WP_376848858.1">
    <property type="nucleotide sequence ID" value="NZ_JBHSMF010000003.1"/>
</dbReference>
<comment type="caution">
    <text evidence="6">The sequence shown here is derived from an EMBL/GenBank/DDBJ whole genome shotgun (WGS) entry which is preliminary data.</text>
</comment>
<dbReference type="Pfam" id="PF00126">
    <property type="entry name" value="HTH_1"/>
    <property type="match status" value="1"/>
</dbReference>
<dbReference type="Proteomes" id="UP001596037">
    <property type="component" value="Unassembled WGS sequence"/>
</dbReference>
<organism evidence="6 7">
    <name type="scientific">Caenimonas terrae</name>
    <dbReference type="NCBI Taxonomy" id="696074"/>
    <lineage>
        <taxon>Bacteria</taxon>
        <taxon>Pseudomonadati</taxon>
        <taxon>Pseudomonadota</taxon>
        <taxon>Betaproteobacteria</taxon>
        <taxon>Burkholderiales</taxon>
        <taxon>Comamonadaceae</taxon>
        <taxon>Caenimonas</taxon>
    </lineage>
</organism>
<keyword evidence="4" id="KW-0804">Transcription</keyword>
<sequence>MNLRQMEVFRAVMLTGGVNSAAELLHVSPPAVSKVLAQAGKASGLVLFERLKGRLIPTPEAHQLHAEIDQLWRGVEKVRDVTRELSSGAQATLRLVCSASLAPYLVSRAVARLYARFPRLQCRVQVVSPDIINQTLLDRSTHLGIALAPHDNPNLATVRSYQCGLACVMRSDHRLARKKLVRPADLAGERVISAPESVPFGQTLERAFGAAGAAMHRDFECISSTTACWFAQAGVGVAVVDEAAIAGGLLAGLEVRPFQSAEKLPVRIIRNRYRPMSVVEKAFVEEFDQVWAGIGKNGGAAAA</sequence>
<dbReference type="InterPro" id="IPR036388">
    <property type="entry name" value="WH-like_DNA-bd_sf"/>
</dbReference>
<dbReference type="SUPFAM" id="SSF53850">
    <property type="entry name" value="Periplasmic binding protein-like II"/>
    <property type="match status" value="1"/>
</dbReference>
<accession>A0ABW0NA93</accession>
<reference evidence="7" key="1">
    <citation type="journal article" date="2019" name="Int. J. Syst. Evol. Microbiol.">
        <title>The Global Catalogue of Microorganisms (GCM) 10K type strain sequencing project: providing services to taxonomists for standard genome sequencing and annotation.</title>
        <authorList>
            <consortium name="The Broad Institute Genomics Platform"/>
            <consortium name="The Broad Institute Genome Sequencing Center for Infectious Disease"/>
            <person name="Wu L."/>
            <person name="Ma J."/>
        </authorList>
    </citation>
    <scope>NUCLEOTIDE SEQUENCE [LARGE SCALE GENOMIC DNA]</scope>
    <source>
        <strain evidence="7">CCUG 57401</strain>
    </source>
</reference>
<dbReference type="InterPro" id="IPR000847">
    <property type="entry name" value="LysR_HTH_N"/>
</dbReference>
<keyword evidence="3" id="KW-0238">DNA-binding</keyword>
<evidence type="ECO:0000256" key="1">
    <source>
        <dbReference type="ARBA" id="ARBA00009437"/>
    </source>
</evidence>
<feature type="domain" description="HTH lysR-type" evidence="5">
    <location>
        <begin position="1"/>
        <end position="58"/>
    </location>
</feature>
<keyword evidence="7" id="KW-1185">Reference proteome</keyword>
<evidence type="ECO:0000256" key="2">
    <source>
        <dbReference type="ARBA" id="ARBA00023015"/>
    </source>
</evidence>
<proteinExistence type="inferred from homology"/>
<comment type="similarity">
    <text evidence="1">Belongs to the LysR transcriptional regulatory family.</text>
</comment>
<evidence type="ECO:0000256" key="3">
    <source>
        <dbReference type="ARBA" id="ARBA00023125"/>
    </source>
</evidence>
<protein>
    <submittedName>
        <fullName evidence="6">LysR family transcriptional regulator</fullName>
    </submittedName>
</protein>
<name>A0ABW0NA93_9BURK</name>
<dbReference type="PROSITE" id="PS50931">
    <property type="entry name" value="HTH_LYSR"/>
    <property type="match status" value="1"/>
</dbReference>
<evidence type="ECO:0000256" key="4">
    <source>
        <dbReference type="ARBA" id="ARBA00023163"/>
    </source>
</evidence>
<dbReference type="PANTHER" id="PTHR30427:SF1">
    <property type="entry name" value="TRANSCRIPTIONAL ACTIVATOR PROTEIN LYSR"/>
    <property type="match status" value="1"/>
</dbReference>
<evidence type="ECO:0000313" key="7">
    <source>
        <dbReference type="Proteomes" id="UP001596037"/>
    </source>
</evidence>
<keyword evidence="2" id="KW-0805">Transcription regulation</keyword>
<dbReference type="Gene3D" id="3.40.190.290">
    <property type="match status" value="1"/>
</dbReference>
<dbReference type="PANTHER" id="PTHR30427">
    <property type="entry name" value="TRANSCRIPTIONAL ACTIVATOR PROTEIN LYSR"/>
    <property type="match status" value="1"/>
</dbReference>
<gene>
    <name evidence="6" type="ORF">ACFPOE_04700</name>
</gene>
<dbReference type="Pfam" id="PF03466">
    <property type="entry name" value="LysR_substrate"/>
    <property type="match status" value="1"/>
</dbReference>
<dbReference type="InterPro" id="IPR005119">
    <property type="entry name" value="LysR_subst-bd"/>
</dbReference>
<evidence type="ECO:0000313" key="6">
    <source>
        <dbReference type="EMBL" id="MFC5496825.1"/>
    </source>
</evidence>
<dbReference type="Gene3D" id="1.10.10.10">
    <property type="entry name" value="Winged helix-like DNA-binding domain superfamily/Winged helix DNA-binding domain"/>
    <property type="match status" value="1"/>
</dbReference>
<evidence type="ECO:0000259" key="5">
    <source>
        <dbReference type="PROSITE" id="PS50931"/>
    </source>
</evidence>
<dbReference type="InterPro" id="IPR036390">
    <property type="entry name" value="WH_DNA-bd_sf"/>
</dbReference>
<dbReference type="EMBL" id="JBHSMF010000003">
    <property type="protein sequence ID" value="MFC5496825.1"/>
    <property type="molecule type" value="Genomic_DNA"/>
</dbReference>